<dbReference type="EMBL" id="AP017313">
    <property type="protein sequence ID" value="BAU55651.1"/>
    <property type="molecule type" value="Genomic_DNA"/>
</dbReference>
<sequence>MNNQTQTTLNSEIVSVQNASNSSLKSEVAGNPVIERALRRLRESQTNDNHMSHYTKHSSHAVKHSSSW</sequence>
<accession>A0A0X8X4V1</accession>
<evidence type="ECO:0000313" key="2">
    <source>
        <dbReference type="Proteomes" id="UP000218263"/>
    </source>
</evidence>
<evidence type="ECO:0000313" key="1">
    <source>
        <dbReference type="EMBL" id="BAU55651.1"/>
    </source>
</evidence>
<organism evidence="1 2">
    <name type="scientific">Mucilaginibacter gotjawali</name>
    <dbReference type="NCBI Taxonomy" id="1550579"/>
    <lineage>
        <taxon>Bacteria</taxon>
        <taxon>Pseudomonadati</taxon>
        <taxon>Bacteroidota</taxon>
        <taxon>Sphingobacteriia</taxon>
        <taxon>Sphingobacteriales</taxon>
        <taxon>Sphingobacteriaceae</taxon>
        <taxon>Mucilaginibacter</taxon>
    </lineage>
</organism>
<dbReference type="Proteomes" id="UP000218263">
    <property type="component" value="Chromosome"/>
</dbReference>
<name>A0A0X8X4V1_9SPHI</name>
<reference evidence="1 2" key="1">
    <citation type="submission" date="2015-12" db="EMBL/GenBank/DDBJ databases">
        <title>Genome sequence of Mucilaginibacter gotjawali.</title>
        <authorList>
            <person name="Lee J.S."/>
            <person name="Lee K.C."/>
            <person name="Kim K.K."/>
            <person name="Lee B.W."/>
        </authorList>
    </citation>
    <scope>NUCLEOTIDE SEQUENCE [LARGE SCALE GENOMIC DNA]</scope>
    <source>
        <strain evidence="1 2">SA3-7</strain>
    </source>
</reference>
<dbReference type="KEGG" id="mgot:MgSA37_03842"/>
<protein>
    <submittedName>
        <fullName evidence="1">Uncharacterized protein</fullName>
    </submittedName>
</protein>
<dbReference type="AlphaFoldDB" id="A0A0X8X4V1"/>
<gene>
    <name evidence="1" type="ORF">MgSA37_03842</name>
</gene>
<proteinExistence type="predicted"/>
<keyword evidence="2" id="KW-1185">Reference proteome</keyword>